<comment type="caution">
    <text evidence="2">The sequence shown here is derived from an EMBL/GenBank/DDBJ whole genome shotgun (WGS) entry which is preliminary data.</text>
</comment>
<accession>A0AA36HRF6</accession>
<name>A0AA36HRF6_9DINO</name>
<keyword evidence="3" id="KW-1185">Reference proteome</keyword>
<protein>
    <submittedName>
        <fullName evidence="2">Uncharacterized protein</fullName>
    </submittedName>
</protein>
<dbReference type="AlphaFoldDB" id="A0AA36HRF6"/>
<dbReference type="EMBL" id="CAUJNA010000224">
    <property type="protein sequence ID" value="CAJ1373970.1"/>
    <property type="molecule type" value="Genomic_DNA"/>
</dbReference>
<feature type="region of interest" description="Disordered" evidence="1">
    <location>
        <begin position="1"/>
        <end position="36"/>
    </location>
</feature>
<feature type="compositionally biased region" description="Acidic residues" evidence="1">
    <location>
        <begin position="1"/>
        <end position="10"/>
    </location>
</feature>
<feature type="region of interest" description="Disordered" evidence="1">
    <location>
        <begin position="150"/>
        <end position="169"/>
    </location>
</feature>
<gene>
    <name evidence="2" type="ORF">EVOR1521_LOCUS3646</name>
</gene>
<proteinExistence type="predicted"/>
<reference evidence="2" key="1">
    <citation type="submission" date="2023-08" db="EMBL/GenBank/DDBJ databases">
        <authorList>
            <person name="Chen Y."/>
            <person name="Shah S."/>
            <person name="Dougan E. K."/>
            <person name="Thang M."/>
            <person name="Chan C."/>
        </authorList>
    </citation>
    <scope>NUCLEOTIDE SEQUENCE</scope>
</reference>
<organism evidence="2 3">
    <name type="scientific">Effrenium voratum</name>
    <dbReference type="NCBI Taxonomy" id="2562239"/>
    <lineage>
        <taxon>Eukaryota</taxon>
        <taxon>Sar</taxon>
        <taxon>Alveolata</taxon>
        <taxon>Dinophyceae</taxon>
        <taxon>Suessiales</taxon>
        <taxon>Symbiodiniaceae</taxon>
        <taxon>Effrenium</taxon>
    </lineage>
</organism>
<dbReference type="Proteomes" id="UP001178507">
    <property type="component" value="Unassembled WGS sequence"/>
</dbReference>
<evidence type="ECO:0000313" key="3">
    <source>
        <dbReference type="Proteomes" id="UP001178507"/>
    </source>
</evidence>
<sequence>MCSEEVSDEDDKPKKPKRGGALQKSNAPKTEAAREARLRRVCERKPTGRCHVPPDIHEMWASGGSVKRKEMARMLEESGWDKDCNHVVCMQACFLNERKYMHKSDKYNKKVRKYYVEYEEDDESGNESIEREKEEEVKAGKLVKFDSLGKGKNRVTSKPRPAESEDDEAEYGALKKFGDSLLTRASKLSDLIGDVEEGCSKVTTAEAAAKSLVRNILKLLNKE</sequence>
<evidence type="ECO:0000313" key="2">
    <source>
        <dbReference type="EMBL" id="CAJ1373970.1"/>
    </source>
</evidence>
<evidence type="ECO:0000256" key="1">
    <source>
        <dbReference type="SAM" id="MobiDB-lite"/>
    </source>
</evidence>